<feature type="active site" description="Proton donor" evidence="10 11">
    <location>
        <position position="368"/>
    </location>
</feature>
<keyword evidence="9 10" id="KW-0119">Carbohydrate metabolism</keyword>
<comment type="catalytic activity">
    <reaction evidence="1 10">
        <text>Transfers a segment of a (1-&gt;4)-alpha-D-glucan chain to a primary hydroxy group in a similar glucan chain.</text>
        <dbReference type="EC" id="2.4.1.18"/>
    </reaction>
</comment>
<keyword evidence="7 10" id="KW-0808">Transferase</keyword>
<keyword evidence="15" id="KW-1185">Reference proteome</keyword>
<dbReference type="InterPro" id="IPR017853">
    <property type="entry name" value="GH"/>
</dbReference>
<comment type="function">
    <text evidence="2 10">Catalyzes the formation of the alpha-1,6-glucosidic linkages in glycogen by scission of a 1,4-alpha-linked oligosaccharide from growing alpha-1,4-glucan chains and the subsequent attachment of the oligosaccharide to the alpha-1,6 position.</text>
</comment>
<dbReference type="NCBIfam" id="NF008967">
    <property type="entry name" value="PRK12313.1"/>
    <property type="match status" value="1"/>
</dbReference>
<dbReference type="UniPathway" id="UPA00164"/>
<feature type="active site" description="Nucleophile" evidence="10 11">
    <location>
        <position position="315"/>
    </location>
</feature>
<keyword evidence="5 10" id="KW-0321">Glycogen metabolism</keyword>
<dbReference type="InterPro" id="IPR037439">
    <property type="entry name" value="Branching_enzy"/>
</dbReference>
<evidence type="ECO:0000256" key="7">
    <source>
        <dbReference type="ARBA" id="ARBA00022679"/>
    </source>
</evidence>
<dbReference type="InterPro" id="IPR044143">
    <property type="entry name" value="GlgB_N_E_set_prok"/>
</dbReference>
<reference evidence="14 15" key="1">
    <citation type="submission" date="2018-06" db="EMBL/GenBank/DDBJ databases">
        <title>Genomic Encyclopedia of Archaeal and Bacterial Type Strains, Phase II (KMG-II): from individual species to whole genera.</title>
        <authorList>
            <person name="Goeker M."/>
        </authorList>
    </citation>
    <scope>NUCLEOTIDE SEQUENCE [LARGE SCALE GENOMIC DNA]</scope>
    <source>
        <strain evidence="14 15">DSM 12408</strain>
    </source>
</reference>
<dbReference type="SUPFAM" id="SSF51445">
    <property type="entry name" value="(Trans)glycosidases"/>
    <property type="match status" value="1"/>
</dbReference>
<name>A0A327SBU5_9FLAO</name>
<dbReference type="PANTHER" id="PTHR43651:SF3">
    <property type="entry name" value="1,4-ALPHA-GLUCAN-BRANCHING ENZYME"/>
    <property type="match status" value="1"/>
</dbReference>
<dbReference type="HAMAP" id="MF_00685">
    <property type="entry name" value="GlgB"/>
    <property type="match status" value="1"/>
</dbReference>
<evidence type="ECO:0000256" key="6">
    <source>
        <dbReference type="ARBA" id="ARBA00022676"/>
    </source>
</evidence>
<evidence type="ECO:0000256" key="2">
    <source>
        <dbReference type="ARBA" id="ARBA00002953"/>
    </source>
</evidence>
<keyword evidence="8 10" id="KW-0320">Glycogen biosynthesis</keyword>
<feature type="compositionally biased region" description="Basic residues" evidence="12">
    <location>
        <begin position="654"/>
        <end position="670"/>
    </location>
</feature>
<evidence type="ECO:0000256" key="3">
    <source>
        <dbReference type="ARBA" id="ARBA00004964"/>
    </source>
</evidence>
<dbReference type="GO" id="GO:0005829">
    <property type="term" value="C:cytosol"/>
    <property type="evidence" value="ECO:0007669"/>
    <property type="project" value="TreeGrafter"/>
</dbReference>
<feature type="region of interest" description="Disordered" evidence="12">
    <location>
        <begin position="645"/>
        <end position="670"/>
    </location>
</feature>
<dbReference type="SMART" id="SM00642">
    <property type="entry name" value="Aamy"/>
    <property type="match status" value="1"/>
</dbReference>
<dbReference type="RefSeq" id="WP_083994013.1">
    <property type="nucleotide sequence ID" value="NZ_LZRN01000057.1"/>
</dbReference>
<dbReference type="InterPro" id="IPR014756">
    <property type="entry name" value="Ig_E-set"/>
</dbReference>
<dbReference type="Pfam" id="PF02922">
    <property type="entry name" value="CBM_48"/>
    <property type="match status" value="1"/>
</dbReference>
<feature type="domain" description="Glycosyl hydrolase family 13 catalytic" evidence="13">
    <location>
        <begin position="157"/>
        <end position="514"/>
    </location>
</feature>
<dbReference type="GO" id="GO:0005978">
    <property type="term" value="P:glycogen biosynthetic process"/>
    <property type="evidence" value="ECO:0007669"/>
    <property type="project" value="UniProtKB-UniRule"/>
</dbReference>
<dbReference type="FunFam" id="2.60.40.1180:FF:000002">
    <property type="entry name" value="1,4-alpha-glucan branching enzyme GlgB"/>
    <property type="match status" value="1"/>
</dbReference>
<evidence type="ECO:0000256" key="10">
    <source>
        <dbReference type="HAMAP-Rule" id="MF_00685"/>
    </source>
</evidence>
<dbReference type="InterPro" id="IPR006048">
    <property type="entry name" value="A-amylase/branching_C"/>
</dbReference>
<evidence type="ECO:0000313" key="15">
    <source>
        <dbReference type="Proteomes" id="UP000248987"/>
    </source>
</evidence>
<evidence type="ECO:0000313" key="14">
    <source>
        <dbReference type="EMBL" id="RAJ26526.1"/>
    </source>
</evidence>
<dbReference type="InterPro" id="IPR013783">
    <property type="entry name" value="Ig-like_fold"/>
</dbReference>
<dbReference type="NCBIfam" id="NF003811">
    <property type="entry name" value="PRK05402.1"/>
    <property type="match status" value="1"/>
</dbReference>
<dbReference type="Gene3D" id="2.60.40.10">
    <property type="entry name" value="Immunoglobulins"/>
    <property type="match status" value="1"/>
</dbReference>
<evidence type="ECO:0000256" key="4">
    <source>
        <dbReference type="ARBA" id="ARBA00009000"/>
    </source>
</evidence>
<dbReference type="OrthoDB" id="9800174at2"/>
<dbReference type="InterPro" id="IPR004193">
    <property type="entry name" value="Glyco_hydro_13_N"/>
</dbReference>
<dbReference type="GO" id="GO:0043169">
    <property type="term" value="F:cation binding"/>
    <property type="evidence" value="ECO:0007669"/>
    <property type="project" value="InterPro"/>
</dbReference>
<evidence type="ECO:0000259" key="13">
    <source>
        <dbReference type="SMART" id="SM00642"/>
    </source>
</evidence>
<dbReference type="NCBIfam" id="TIGR01515">
    <property type="entry name" value="branching_enzym"/>
    <property type="match status" value="1"/>
</dbReference>
<dbReference type="SUPFAM" id="SSF81296">
    <property type="entry name" value="E set domains"/>
    <property type="match status" value="1"/>
</dbReference>
<dbReference type="Gene3D" id="3.20.20.80">
    <property type="entry name" value="Glycosidases"/>
    <property type="match status" value="1"/>
</dbReference>
<dbReference type="CDD" id="cd02855">
    <property type="entry name" value="E_set_GBE_prok_N"/>
    <property type="match status" value="1"/>
</dbReference>
<dbReference type="PIRSF" id="PIRSF000463">
    <property type="entry name" value="GlgB"/>
    <property type="match status" value="1"/>
</dbReference>
<dbReference type="EC" id="2.4.1.18" evidence="10"/>
<protein>
    <recommendedName>
        <fullName evidence="10">1,4-alpha-glucan branching enzyme GlgB</fullName>
        <ecNumber evidence="10">2.4.1.18</ecNumber>
    </recommendedName>
    <alternativeName>
        <fullName evidence="10">1,4-alpha-D-glucan:1,4-alpha-D-glucan 6-glucosyl-transferase</fullName>
    </alternativeName>
    <alternativeName>
        <fullName evidence="10">Alpha-(1-&gt;4)-glucan branching enzyme</fullName>
    </alternativeName>
    <alternativeName>
        <fullName evidence="10">Glycogen branching enzyme</fullName>
        <shortName evidence="10">BE</shortName>
    </alternativeName>
</protein>
<evidence type="ECO:0000256" key="12">
    <source>
        <dbReference type="SAM" id="MobiDB-lite"/>
    </source>
</evidence>
<dbReference type="Gene3D" id="2.60.40.1180">
    <property type="entry name" value="Golgi alpha-mannosidase II"/>
    <property type="match status" value="1"/>
</dbReference>
<dbReference type="FunFam" id="2.60.40.10:FF:000169">
    <property type="entry name" value="1,4-alpha-glucan branching enzyme GlgB"/>
    <property type="match status" value="1"/>
</dbReference>
<dbReference type="AlphaFoldDB" id="A0A327SBU5"/>
<dbReference type="CDD" id="cd11322">
    <property type="entry name" value="AmyAc_Glg_BE"/>
    <property type="match status" value="1"/>
</dbReference>
<dbReference type="EMBL" id="QLLQ01000002">
    <property type="protein sequence ID" value="RAJ26526.1"/>
    <property type="molecule type" value="Genomic_DNA"/>
</dbReference>
<keyword evidence="6 10" id="KW-0328">Glycosyltransferase</keyword>
<comment type="pathway">
    <text evidence="3 10">Glycan biosynthesis; glycogen biosynthesis.</text>
</comment>
<dbReference type="InterPro" id="IPR006407">
    <property type="entry name" value="GlgB"/>
</dbReference>
<dbReference type="SUPFAM" id="SSF51011">
    <property type="entry name" value="Glycosyl hydrolase domain"/>
    <property type="match status" value="1"/>
</dbReference>
<proteinExistence type="inferred from homology"/>
<comment type="similarity">
    <text evidence="4 10">Belongs to the glycosyl hydrolase 13 family. GlgB subfamily.</text>
</comment>
<dbReference type="GO" id="GO:0003844">
    <property type="term" value="F:1,4-alpha-glucan branching enzyme activity"/>
    <property type="evidence" value="ECO:0007669"/>
    <property type="project" value="UniProtKB-UniRule"/>
</dbReference>
<dbReference type="PANTHER" id="PTHR43651">
    <property type="entry name" value="1,4-ALPHA-GLUCAN-BRANCHING ENZYME"/>
    <property type="match status" value="1"/>
</dbReference>
<evidence type="ECO:0000256" key="1">
    <source>
        <dbReference type="ARBA" id="ARBA00000826"/>
    </source>
</evidence>
<dbReference type="GO" id="GO:0004553">
    <property type="term" value="F:hydrolase activity, hydrolyzing O-glycosyl compounds"/>
    <property type="evidence" value="ECO:0007669"/>
    <property type="project" value="InterPro"/>
</dbReference>
<dbReference type="Pfam" id="PF02806">
    <property type="entry name" value="Alpha-amylase_C"/>
    <property type="match status" value="1"/>
</dbReference>
<dbReference type="FunFam" id="3.20.20.80:FF:000003">
    <property type="entry name" value="1,4-alpha-glucan branching enzyme GlgB"/>
    <property type="match status" value="1"/>
</dbReference>
<comment type="caution">
    <text evidence="14">The sequence shown here is derived from an EMBL/GenBank/DDBJ whole genome shotgun (WGS) entry which is preliminary data.</text>
</comment>
<dbReference type="Pfam" id="PF00128">
    <property type="entry name" value="Alpha-amylase"/>
    <property type="match status" value="2"/>
</dbReference>
<gene>
    <name evidence="10" type="primary">glgB</name>
    <name evidence="14" type="ORF">LX77_00776</name>
</gene>
<evidence type="ECO:0000256" key="8">
    <source>
        <dbReference type="ARBA" id="ARBA00023056"/>
    </source>
</evidence>
<evidence type="ECO:0000256" key="5">
    <source>
        <dbReference type="ARBA" id="ARBA00022600"/>
    </source>
</evidence>
<organism evidence="14 15">
    <name type="scientific">Gelidibacter algens</name>
    <dbReference type="NCBI Taxonomy" id="49280"/>
    <lineage>
        <taxon>Bacteria</taxon>
        <taxon>Pseudomonadati</taxon>
        <taxon>Bacteroidota</taxon>
        <taxon>Flavobacteriia</taxon>
        <taxon>Flavobacteriales</taxon>
        <taxon>Flavobacteriaceae</taxon>
        <taxon>Gelidibacter</taxon>
    </lineage>
</organism>
<evidence type="ECO:0000256" key="9">
    <source>
        <dbReference type="ARBA" id="ARBA00023277"/>
    </source>
</evidence>
<dbReference type="InterPro" id="IPR013780">
    <property type="entry name" value="Glyco_hydro_b"/>
</dbReference>
<sequence>MAKIKPCSRFTDFDINLFLAGKHFRLYEKFGSHVMEHDGVKGTYFAVWAPSAKKVSVVGDFNHWNEHETILNVRWDKSGVWEGFVPNIGQGNIYKYKITSHHNNIKTEKADPYARRAEHPPQTASIIWEDDYQWKDTNWMSKRKEINALDAPCSVYEVHVGSWKRHATEDRFMSYVELADDLVAYVKKMKFTHVEFMPIMEFPYDPSWGYQITGYFAPTSRFGYPEEFKFLVDTLHKNDIGVLLDWVPSHFPEDAHGLGYFDGSCLYEHPDRRKGYHHDWKSLIFNYGRNEVKSFLISNALFWLDQYHADGLRVDAVASMLFLDYSRKDGEWEPNIHGGRENLDAVEFIREMNEAVYSNYPDVQNIAEESTAFPMVSRPTFSGGLGFGMKWMMGWMHDTLEYFSKPPIYRQYHQNDLTFSMTYAFSENFVLPLSHDEVVYGKKSILGRMPGDEWQRFANLRLLYSYMFTHPGAKLLFMGCEFGQVNEWNFSKDLDWHLLDSEYHQGIQRLITDLNGLYQSEPALYEKQFSGEGFEWIAYDDHKNSVLVYLRKGKDAKDTIIVACNMTPTPMLNYAIGVPNKGKLQEIFNSDAKTYHGTGDFKNKTIPTKKAELHNRAHSAEITIPPLGMVAFKLIASPKLKTLKTPKKTEKLPSVKKKTKTLSKKNTKKL</sequence>
<dbReference type="InterPro" id="IPR006047">
    <property type="entry name" value="GH13_cat_dom"/>
</dbReference>
<accession>A0A327SBU5</accession>
<dbReference type="Proteomes" id="UP000248987">
    <property type="component" value="Unassembled WGS sequence"/>
</dbReference>
<evidence type="ECO:0000256" key="11">
    <source>
        <dbReference type="PIRSR" id="PIRSR000463-1"/>
    </source>
</evidence>
<comment type="subunit">
    <text evidence="10">Monomer.</text>
</comment>